<dbReference type="InterPro" id="IPR002676">
    <property type="entry name" value="RimM_N"/>
</dbReference>
<accession>A0ABR2PW90</accession>
<dbReference type="InterPro" id="IPR039741">
    <property type="entry name" value="UDP-sugar_pyrophosphorylase"/>
</dbReference>
<dbReference type="Proteomes" id="UP001396334">
    <property type="component" value="Unassembled WGS sequence"/>
</dbReference>
<evidence type="ECO:0000259" key="2">
    <source>
        <dbReference type="Pfam" id="PF24986"/>
    </source>
</evidence>
<dbReference type="Pfam" id="PF24986">
    <property type="entry name" value="PRC_RimM"/>
    <property type="match status" value="1"/>
</dbReference>
<dbReference type="EMBL" id="JBBPBN010000050">
    <property type="protein sequence ID" value="KAK8992475.1"/>
    <property type="molecule type" value="Genomic_DNA"/>
</dbReference>
<dbReference type="PANTHER" id="PTHR11952">
    <property type="entry name" value="UDP- GLUCOSE PYROPHOSPHORYLASE"/>
    <property type="match status" value="1"/>
</dbReference>
<evidence type="ECO:0000313" key="4">
    <source>
        <dbReference type="Proteomes" id="UP001396334"/>
    </source>
</evidence>
<dbReference type="Pfam" id="PF01782">
    <property type="entry name" value="RimM"/>
    <property type="match status" value="1"/>
</dbReference>
<dbReference type="SUPFAM" id="SSF50346">
    <property type="entry name" value="PRC-barrel domain"/>
    <property type="match status" value="1"/>
</dbReference>
<dbReference type="Gene3D" id="2.40.30.60">
    <property type="entry name" value="RimM"/>
    <property type="match status" value="1"/>
</dbReference>
<evidence type="ECO:0000259" key="1">
    <source>
        <dbReference type="Pfam" id="PF01782"/>
    </source>
</evidence>
<reference evidence="3 4" key="1">
    <citation type="journal article" date="2024" name="G3 (Bethesda)">
        <title>Genome assembly of Hibiscus sabdariffa L. provides insights into metabolisms of medicinal natural products.</title>
        <authorList>
            <person name="Kim T."/>
        </authorList>
    </citation>
    <scope>NUCLEOTIDE SEQUENCE [LARGE SCALE GENOMIC DNA]</scope>
    <source>
        <strain evidence="3">TK-2024</strain>
        <tissue evidence="3">Old leaves</tissue>
    </source>
</reference>
<feature type="domain" description="Ribosome maturation factor RimM PRC barrel" evidence="2">
    <location>
        <begin position="183"/>
        <end position="270"/>
    </location>
</feature>
<protein>
    <submittedName>
        <fullName evidence="3">Uncharacterized protein</fullName>
    </submittedName>
</protein>
<dbReference type="InterPro" id="IPR011961">
    <property type="entry name" value="RimM"/>
</dbReference>
<dbReference type="PANTHER" id="PTHR11952:SF10">
    <property type="entry name" value="16S RRNA PROCESSING PROTEIN RIMM FAMILY"/>
    <property type="match status" value="1"/>
</dbReference>
<dbReference type="Gene3D" id="3.90.550.10">
    <property type="entry name" value="Spore Coat Polysaccharide Biosynthesis Protein SpsA, Chain A"/>
    <property type="match status" value="1"/>
</dbReference>
<organism evidence="3 4">
    <name type="scientific">Hibiscus sabdariffa</name>
    <name type="common">roselle</name>
    <dbReference type="NCBI Taxonomy" id="183260"/>
    <lineage>
        <taxon>Eukaryota</taxon>
        <taxon>Viridiplantae</taxon>
        <taxon>Streptophyta</taxon>
        <taxon>Embryophyta</taxon>
        <taxon>Tracheophyta</taxon>
        <taxon>Spermatophyta</taxon>
        <taxon>Magnoliopsida</taxon>
        <taxon>eudicotyledons</taxon>
        <taxon>Gunneridae</taxon>
        <taxon>Pentapetalae</taxon>
        <taxon>rosids</taxon>
        <taxon>malvids</taxon>
        <taxon>Malvales</taxon>
        <taxon>Malvaceae</taxon>
        <taxon>Malvoideae</taxon>
        <taxon>Hibiscus</taxon>
    </lineage>
</organism>
<dbReference type="HAMAP" id="MF_00014">
    <property type="entry name" value="Ribosome_mat_RimM"/>
    <property type="match status" value="1"/>
</dbReference>
<dbReference type="Gene3D" id="2.30.30.240">
    <property type="entry name" value="PRC-barrel domain"/>
    <property type="match status" value="1"/>
</dbReference>
<dbReference type="InterPro" id="IPR036976">
    <property type="entry name" value="RimM_N_sf"/>
</dbReference>
<dbReference type="SUPFAM" id="SSF53448">
    <property type="entry name" value="Nucleotide-diphospho-sugar transferases"/>
    <property type="match status" value="1"/>
</dbReference>
<dbReference type="InterPro" id="IPR056792">
    <property type="entry name" value="PRC_RimM"/>
</dbReference>
<keyword evidence="4" id="KW-1185">Reference proteome</keyword>
<dbReference type="InterPro" id="IPR029044">
    <property type="entry name" value="Nucleotide-diphossugar_trans"/>
</dbReference>
<evidence type="ECO:0000313" key="3">
    <source>
        <dbReference type="EMBL" id="KAK8992475.1"/>
    </source>
</evidence>
<dbReference type="NCBIfam" id="TIGR02273">
    <property type="entry name" value="16S_RimM"/>
    <property type="match status" value="1"/>
</dbReference>
<feature type="domain" description="RimM N-terminal" evidence="1">
    <location>
        <begin position="82"/>
        <end position="169"/>
    </location>
</feature>
<dbReference type="InterPro" id="IPR009000">
    <property type="entry name" value="Transl_B-barrel_sf"/>
</dbReference>
<name>A0ABR2PW90_9ROSI</name>
<proteinExistence type="inferred from homology"/>
<dbReference type="InterPro" id="IPR011033">
    <property type="entry name" value="PRC_barrel-like_sf"/>
</dbReference>
<dbReference type="SUPFAM" id="SSF50447">
    <property type="entry name" value="Translation proteins"/>
    <property type="match status" value="1"/>
</dbReference>
<comment type="caution">
    <text evidence="3">The sequence shown here is derived from an EMBL/GenBank/DDBJ whole genome shotgun (WGS) entry which is preliminary data.</text>
</comment>
<sequence>MLETSLLCSSNPTSSPPAYLHTSRPLTLPIRTRFSRSLVAFSSLRLSLNRLHGLRHGLSPLHSTATEEIIEASKDAFSFVEIGYISSVHGLQGELCIKPNTDFPELRFCKAGRRWLRQQASGEETIKEVELVDGREHPGKKSWILSFSGIETVDQARQLVGSTLLAEEEDRPHLEEGEFYTRDLVGMRVILKETGQVVGTVVNVFNSGANDLLHVMLKSAVPMPNGSEESSNLAKAGDSGPLVWVPFVEDIVPNVDLNRREMLITPPKGLLELNVRTDERSKKERRQLEWKERKKFQKRLIAAKKKLIEMEQQHVFHGFRFGEKSQVNLLADQIVNVNSKLLQQALENVEIASKRWSITESLAGTKVVRNRLTISEKCFTPATSEENLGTNFTLHEKALHLVSKGKVAVVLDMSDHKNHGKEYDPGLATSTSMENSETSSLQTLICDERFVKVVEFRSSMPLVLISPAGEINSMKKLLSSNNYFGFDPEKVWFLEEERLPVVSSLLEQNRHKILMKSPWEMLQSPVGSGGVISLLSSDNIVEILAHNGVEYIQVCHGERYIGGSSLLLLLGLVNEKEADIGIQIFKHMEDVEEGFGLVFSIDIMKKLTRQINKLQFYAVSKPNPHVELVEKRWIDVEPSSPNSYEFHSTIFSYLNSCSSDKLCVMEITR</sequence>
<gene>
    <name evidence="3" type="ORF">V6N11_048556</name>
</gene>